<feature type="signal peptide" evidence="3">
    <location>
        <begin position="1"/>
        <end position="20"/>
    </location>
</feature>
<evidence type="ECO:0000256" key="1">
    <source>
        <dbReference type="SAM" id="Coils"/>
    </source>
</evidence>
<dbReference type="AlphaFoldDB" id="A0A1M6E6W0"/>
<dbReference type="Proteomes" id="UP000184192">
    <property type="component" value="Unassembled WGS sequence"/>
</dbReference>
<dbReference type="RefSeq" id="WP_073313293.1">
    <property type="nucleotide sequence ID" value="NZ_FQZN01000008.1"/>
</dbReference>
<keyword evidence="2" id="KW-1133">Transmembrane helix</keyword>
<dbReference type="GeneID" id="92711823"/>
<proteinExistence type="predicted"/>
<feature type="domain" description="DUF6377" evidence="4">
    <location>
        <begin position="380"/>
        <end position="531"/>
    </location>
</feature>
<reference evidence="6" key="1">
    <citation type="submission" date="2016-11" db="EMBL/GenBank/DDBJ databases">
        <authorList>
            <person name="Varghese N."/>
            <person name="Submissions S."/>
        </authorList>
    </citation>
    <scope>NUCLEOTIDE SEQUENCE [LARGE SCALE GENOMIC DNA]</scope>
    <source>
        <strain evidence="6">DSM 26884</strain>
    </source>
</reference>
<keyword evidence="1" id="KW-0175">Coiled coil</keyword>
<dbReference type="Pfam" id="PF19904">
    <property type="entry name" value="DUF6377"/>
    <property type="match status" value="2"/>
</dbReference>
<accession>A0A1M6E6W0</accession>
<keyword evidence="6" id="KW-1185">Reference proteome</keyword>
<evidence type="ECO:0000313" key="6">
    <source>
        <dbReference type="Proteomes" id="UP000184192"/>
    </source>
</evidence>
<evidence type="ECO:0000256" key="2">
    <source>
        <dbReference type="SAM" id="Phobius"/>
    </source>
</evidence>
<feature type="domain" description="DUF6377" evidence="4">
    <location>
        <begin position="263"/>
        <end position="379"/>
    </location>
</feature>
<sequence>MRSFLSILVFCFLFPALATADSFERSFEENKKLLYSLDSLLAHQDVFVKVKEERIMQLKKQYNQVKDVKELYAMNRMIYLEYRVYDADSALHYINKNVQLAQQTNNRTWEVVSLLEQSFVLTSCGLLTEALNAVSDIRSEELPQNLRSEYFGRLCTLYSRLRDYSGENSHLSEHYNELQKTYRDSILNTATPDELRYWNTRTWLYLGTPEAAPVKQALEHNKKILPNDSRKYSIATYNLSAIYRSEKNESKYLENLILSAMADIRCVNGDIGSLQEIAEYLFKHGKIDRAYNYIVYCSQKAMLFHNRVRIVRMSHLQNQIYKAYQERDNIQQKRLQASLITVSLLFLILIGAFLFIRKQMRRLKEANTRLDNTNQKLSVNMDALSTAHQNLEEANDQLKELNTQLKEVNSQLRESNYVKEEYIGYVFNICSTYISKLEEFRKNINRKLRVGQIEDVKAMTDPSTMASNELKEFYQHFDTIFLHLYPNFVEDFNALLLPEERIELKDGELLNTELRIHALIRMGITDSVKIADFLHCSAQTVYNNRLRTRNKSIIPKEDFMNAIKKLGKYKA</sequence>
<keyword evidence="2" id="KW-0812">Transmembrane</keyword>
<organism evidence="5 6">
    <name type="scientific">Bacteroides stercorirosoris</name>
    <dbReference type="NCBI Taxonomy" id="871324"/>
    <lineage>
        <taxon>Bacteria</taxon>
        <taxon>Pseudomonadati</taxon>
        <taxon>Bacteroidota</taxon>
        <taxon>Bacteroidia</taxon>
        <taxon>Bacteroidales</taxon>
        <taxon>Bacteroidaceae</taxon>
        <taxon>Bacteroides</taxon>
    </lineage>
</organism>
<evidence type="ECO:0000259" key="4">
    <source>
        <dbReference type="Pfam" id="PF19904"/>
    </source>
</evidence>
<gene>
    <name evidence="5" type="ORF">SAMN05444350_108132</name>
</gene>
<feature type="transmembrane region" description="Helical" evidence="2">
    <location>
        <begin position="335"/>
        <end position="356"/>
    </location>
</feature>
<feature type="coiled-coil region" evidence="1">
    <location>
        <begin position="313"/>
        <end position="418"/>
    </location>
</feature>
<name>A0A1M6E6W0_9BACE</name>
<dbReference type="InterPro" id="IPR045957">
    <property type="entry name" value="DUF6377"/>
</dbReference>
<dbReference type="EMBL" id="FQZN01000008">
    <property type="protein sequence ID" value="SHI81018.1"/>
    <property type="molecule type" value="Genomic_DNA"/>
</dbReference>
<keyword evidence="3" id="KW-0732">Signal</keyword>
<feature type="chain" id="PRO_5012500234" description="DUF6377 domain-containing protein" evidence="3">
    <location>
        <begin position="21"/>
        <end position="571"/>
    </location>
</feature>
<protein>
    <recommendedName>
        <fullName evidence="4">DUF6377 domain-containing protein</fullName>
    </recommendedName>
</protein>
<dbReference type="eggNOG" id="COG4735">
    <property type="taxonomic scope" value="Bacteria"/>
</dbReference>
<keyword evidence="2" id="KW-0472">Membrane</keyword>
<evidence type="ECO:0000256" key="3">
    <source>
        <dbReference type="SAM" id="SignalP"/>
    </source>
</evidence>
<evidence type="ECO:0000313" key="5">
    <source>
        <dbReference type="EMBL" id="SHI81018.1"/>
    </source>
</evidence>